<dbReference type="InParanoid" id="A0A0Q9WAA9"/>
<evidence type="ECO:0000313" key="3">
    <source>
        <dbReference type="Proteomes" id="UP000008792"/>
    </source>
</evidence>
<evidence type="ECO:0000313" key="2">
    <source>
        <dbReference type="EMBL" id="KRF81562.1"/>
    </source>
</evidence>
<dbReference type="OrthoDB" id="3737830at2759"/>
<dbReference type="Gene3D" id="3.30.70.2800">
    <property type="match status" value="1"/>
</dbReference>
<gene>
    <name evidence="2" type="primary">Dvir\GJ26837</name>
    <name evidence="2" type="ORF">Dvir_GJ26837</name>
</gene>
<reference evidence="2 3" key="1">
    <citation type="journal article" date="2007" name="Nature">
        <title>Evolution of genes and genomes on the Drosophila phylogeny.</title>
        <authorList>
            <consortium name="Drosophila 12 Genomes Consortium"/>
            <person name="Clark A.G."/>
            <person name="Eisen M.B."/>
            <person name="Smith D.R."/>
            <person name="Bergman C.M."/>
            <person name="Oliver B."/>
            <person name="Markow T.A."/>
            <person name="Kaufman T.C."/>
            <person name="Kellis M."/>
            <person name="Gelbart W."/>
            <person name="Iyer V.N."/>
            <person name="Pollard D.A."/>
            <person name="Sackton T.B."/>
            <person name="Larracuente A.M."/>
            <person name="Singh N.D."/>
            <person name="Abad J.P."/>
            <person name="Abt D.N."/>
            <person name="Adryan B."/>
            <person name="Aguade M."/>
            <person name="Akashi H."/>
            <person name="Anderson W.W."/>
            <person name="Aquadro C.F."/>
            <person name="Ardell D.H."/>
            <person name="Arguello R."/>
            <person name="Artieri C.G."/>
            <person name="Barbash D.A."/>
            <person name="Barker D."/>
            <person name="Barsanti P."/>
            <person name="Batterham P."/>
            <person name="Batzoglou S."/>
            <person name="Begun D."/>
            <person name="Bhutkar A."/>
            <person name="Blanco E."/>
            <person name="Bosak S.A."/>
            <person name="Bradley R.K."/>
            <person name="Brand A.D."/>
            <person name="Brent M.R."/>
            <person name="Brooks A.N."/>
            <person name="Brown R.H."/>
            <person name="Butlin R.K."/>
            <person name="Caggese C."/>
            <person name="Calvi B.R."/>
            <person name="Bernardo de Carvalho A."/>
            <person name="Caspi A."/>
            <person name="Castrezana S."/>
            <person name="Celniker S.E."/>
            <person name="Chang J.L."/>
            <person name="Chapple C."/>
            <person name="Chatterji S."/>
            <person name="Chinwalla A."/>
            <person name="Civetta A."/>
            <person name="Clifton S.W."/>
            <person name="Comeron J.M."/>
            <person name="Costello J.C."/>
            <person name="Coyne J.A."/>
            <person name="Daub J."/>
            <person name="David R.G."/>
            <person name="Delcher A.L."/>
            <person name="Delehaunty K."/>
            <person name="Do C.B."/>
            <person name="Ebling H."/>
            <person name="Edwards K."/>
            <person name="Eickbush T."/>
            <person name="Evans J.D."/>
            <person name="Filipski A."/>
            <person name="Findeiss S."/>
            <person name="Freyhult E."/>
            <person name="Fulton L."/>
            <person name="Fulton R."/>
            <person name="Garcia A.C."/>
            <person name="Gardiner A."/>
            <person name="Garfield D.A."/>
            <person name="Garvin B.E."/>
            <person name="Gibson G."/>
            <person name="Gilbert D."/>
            <person name="Gnerre S."/>
            <person name="Godfrey J."/>
            <person name="Good R."/>
            <person name="Gotea V."/>
            <person name="Gravely B."/>
            <person name="Greenberg A.J."/>
            <person name="Griffiths-Jones S."/>
            <person name="Gross S."/>
            <person name="Guigo R."/>
            <person name="Gustafson E.A."/>
            <person name="Haerty W."/>
            <person name="Hahn M.W."/>
            <person name="Halligan D.L."/>
            <person name="Halpern A.L."/>
            <person name="Halter G.M."/>
            <person name="Han M.V."/>
            <person name="Heger A."/>
            <person name="Hillier L."/>
            <person name="Hinrichs A.S."/>
            <person name="Holmes I."/>
            <person name="Hoskins R.A."/>
            <person name="Hubisz M.J."/>
            <person name="Hultmark D."/>
            <person name="Huntley M.A."/>
            <person name="Jaffe D.B."/>
            <person name="Jagadeeshan S."/>
            <person name="Jeck W.R."/>
            <person name="Johnson J."/>
            <person name="Jones C.D."/>
            <person name="Jordan W.C."/>
            <person name="Karpen G.H."/>
            <person name="Kataoka E."/>
            <person name="Keightley P.D."/>
            <person name="Kheradpour P."/>
            <person name="Kirkness E.F."/>
            <person name="Koerich L.B."/>
            <person name="Kristiansen K."/>
            <person name="Kudrna D."/>
            <person name="Kulathinal R.J."/>
            <person name="Kumar S."/>
            <person name="Kwok R."/>
            <person name="Lander E."/>
            <person name="Langley C.H."/>
            <person name="Lapoint R."/>
            <person name="Lazzaro B.P."/>
            <person name="Lee S.J."/>
            <person name="Levesque L."/>
            <person name="Li R."/>
            <person name="Lin C.F."/>
            <person name="Lin M.F."/>
            <person name="Lindblad-Toh K."/>
            <person name="Llopart A."/>
            <person name="Long M."/>
            <person name="Low L."/>
            <person name="Lozovsky E."/>
            <person name="Lu J."/>
            <person name="Luo M."/>
            <person name="Machado C.A."/>
            <person name="Makalowski W."/>
            <person name="Marzo M."/>
            <person name="Matsuda M."/>
            <person name="Matzkin L."/>
            <person name="McAllister B."/>
            <person name="McBride C.S."/>
            <person name="McKernan B."/>
            <person name="McKernan K."/>
            <person name="Mendez-Lago M."/>
            <person name="Minx P."/>
            <person name="Mollenhauer M.U."/>
            <person name="Montooth K."/>
            <person name="Mount S.M."/>
            <person name="Mu X."/>
            <person name="Myers E."/>
            <person name="Negre B."/>
            <person name="Newfeld S."/>
            <person name="Nielsen R."/>
            <person name="Noor M.A."/>
            <person name="O'Grady P."/>
            <person name="Pachter L."/>
            <person name="Papaceit M."/>
            <person name="Parisi M.J."/>
            <person name="Parisi M."/>
            <person name="Parts L."/>
            <person name="Pedersen J.S."/>
            <person name="Pesole G."/>
            <person name="Phillippy A.M."/>
            <person name="Ponting C.P."/>
            <person name="Pop M."/>
            <person name="Porcelli D."/>
            <person name="Powell J.R."/>
            <person name="Prohaska S."/>
            <person name="Pruitt K."/>
            <person name="Puig M."/>
            <person name="Quesneville H."/>
            <person name="Ram K.R."/>
            <person name="Rand D."/>
            <person name="Rasmussen M.D."/>
            <person name="Reed L.K."/>
            <person name="Reenan R."/>
            <person name="Reily A."/>
            <person name="Remington K.A."/>
            <person name="Rieger T.T."/>
            <person name="Ritchie M.G."/>
            <person name="Robin C."/>
            <person name="Rogers Y.H."/>
            <person name="Rohde C."/>
            <person name="Rozas J."/>
            <person name="Rubenfield M.J."/>
            <person name="Ruiz A."/>
            <person name="Russo S."/>
            <person name="Salzberg S.L."/>
            <person name="Sanchez-Gracia A."/>
            <person name="Saranga D.J."/>
            <person name="Sato H."/>
            <person name="Schaeffer S.W."/>
            <person name="Schatz M.C."/>
            <person name="Schlenke T."/>
            <person name="Schwartz R."/>
            <person name="Segarra C."/>
            <person name="Singh R.S."/>
            <person name="Sirot L."/>
            <person name="Sirota M."/>
            <person name="Sisneros N.B."/>
            <person name="Smith C.D."/>
            <person name="Smith T.F."/>
            <person name="Spieth J."/>
            <person name="Stage D.E."/>
            <person name="Stark A."/>
            <person name="Stephan W."/>
            <person name="Strausberg R.L."/>
            <person name="Strempel S."/>
            <person name="Sturgill D."/>
            <person name="Sutton G."/>
            <person name="Sutton G.G."/>
            <person name="Tao W."/>
            <person name="Teichmann S."/>
            <person name="Tobari Y.N."/>
            <person name="Tomimura Y."/>
            <person name="Tsolas J.M."/>
            <person name="Valente V.L."/>
            <person name="Venter E."/>
            <person name="Venter J.C."/>
            <person name="Vicario S."/>
            <person name="Vieira F.G."/>
            <person name="Vilella A.J."/>
            <person name="Villasante A."/>
            <person name="Walenz B."/>
            <person name="Wang J."/>
            <person name="Wasserman M."/>
            <person name="Watts T."/>
            <person name="Wilson D."/>
            <person name="Wilson R.K."/>
            <person name="Wing R.A."/>
            <person name="Wolfner M.F."/>
            <person name="Wong A."/>
            <person name="Wong G.K."/>
            <person name="Wu C.I."/>
            <person name="Wu G."/>
            <person name="Yamamoto D."/>
            <person name="Yang H.P."/>
            <person name="Yang S.P."/>
            <person name="Yorke J.A."/>
            <person name="Yoshida K."/>
            <person name="Zdobnov E."/>
            <person name="Zhang P."/>
            <person name="Zhang Y."/>
            <person name="Zimin A.V."/>
            <person name="Baldwin J."/>
            <person name="Abdouelleil A."/>
            <person name="Abdulkadir J."/>
            <person name="Abebe A."/>
            <person name="Abera B."/>
            <person name="Abreu J."/>
            <person name="Acer S.C."/>
            <person name="Aftuck L."/>
            <person name="Alexander A."/>
            <person name="An P."/>
            <person name="Anderson E."/>
            <person name="Anderson S."/>
            <person name="Arachi H."/>
            <person name="Azer M."/>
            <person name="Bachantsang P."/>
            <person name="Barry A."/>
            <person name="Bayul T."/>
            <person name="Berlin A."/>
            <person name="Bessette D."/>
            <person name="Bloom T."/>
            <person name="Blye J."/>
            <person name="Boguslavskiy L."/>
            <person name="Bonnet C."/>
            <person name="Boukhgalter B."/>
            <person name="Bourzgui I."/>
            <person name="Brown A."/>
            <person name="Cahill P."/>
            <person name="Channer S."/>
            <person name="Cheshatsang Y."/>
            <person name="Chuda L."/>
            <person name="Citroen M."/>
            <person name="Collymore A."/>
            <person name="Cooke P."/>
            <person name="Costello M."/>
            <person name="D'Aco K."/>
            <person name="Daza R."/>
            <person name="De Haan G."/>
            <person name="DeGray S."/>
            <person name="DeMaso C."/>
            <person name="Dhargay N."/>
            <person name="Dooley K."/>
            <person name="Dooley E."/>
            <person name="Doricent M."/>
            <person name="Dorje P."/>
            <person name="Dorjee K."/>
            <person name="Dupes A."/>
            <person name="Elong R."/>
            <person name="Falk J."/>
            <person name="Farina A."/>
            <person name="Faro S."/>
            <person name="Ferguson D."/>
            <person name="Fisher S."/>
            <person name="Foley C.D."/>
            <person name="Franke A."/>
            <person name="Friedrich D."/>
            <person name="Gadbois L."/>
            <person name="Gearin G."/>
            <person name="Gearin C.R."/>
            <person name="Giannoukos G."/>
            <person name="Goode T."/>
            <person name="Graham J."/>
            <person name="Grandbois E."/>
            <person name="Grewal S."/>
            <person name="Gyaltsen K."/>
            <person name="Hafez N."/>
            <person name="Hagos B."/>
            <person name="Hall J."/>
            <person name="Henson C."/>
            <person name="Hollinger A."/>
            <person name="Honan T."/>
            <person name="Huard M.D."/>
            <person name="Hughes L."/>
            <person name="Hurhula B."/>
            <person name="Husby M.E."/>
            <person name="Kamat A."/>
            <person name="Kanga B."/>
            <person name="Kashin S."/>
            <person name="Khazanovich D."/>
            <person name="Kisner P."/>
            <person name="Lance K."/>
            <person name="Lara M."/>
            <person name="Lee W."/>
            <person name="Lennon N."/>
            <person name="Letendre F."/>
            <person name="LeVine R."/>
            <person name="Lipovsky A."/>
            <person name="Liu X."/>
            <person name="Liu J."/>
            <person name="Liu S."/>
            <person name="Lokyitsang T."/>
            <person name="Lokyitsang Y."/>
            <person name="Lubonja R."/>
            <person name="Lui A."/>
            <person name="MacDonald P."/>
            <person name="Magnisalis V."/>
            <person name="Maru K."/>
            <person name="Matthews C."/>
            <person name="McCusker W."/>
            <person name="McDonough S."/>
            <person name="Mehta T."/>
            <person name="Meldrim J."/>
            <person name="Meneus L."/>
            <person name="Mihai O."/>
            <person name="Mihalev A."/>
            <person name="Mihova T."/>
            <person name="Mittelman R."/>
            <person name="Mlenga V."/>
            <person name="Montmayeur A."/>
            <person name="Mulrain L."/>
            <person name="Navidi A."/>
            <person name="Naylor J."/>
            <person name="Negash T."/>
            <person name="Nguyen T."/>
            <person name="Nguyen N."/>
            <person name="Nicol R."/>
            <person name="Norbu C."/>
            <person name="Norbu N."/>
            <person name="Novod N."/>
            <person name="O'Neill B."/>
            <person name="Osman S."/>
            <person name="Markiewicz E."/>
            <person name="Oyono O.L."/>
            <person name="Patti C."/>
            <person name="Phunkhang P."/>
            <person name="Pierre F."/>
            <person name="Priest M."/>
            <person name="Raghuraman S."/>
            <person name="Rege F."/>
            <person name="Reyes R."/>
            <person name="Rise C."/>
            <person name="Rogov P."/>
            <person name="Ross K."/>
            <person name="Ryan E."/>
            <person name="Settipalli S."/>
            <person name="Shea T."/>
            <person name="Sherpa N."/>
            <person name="Shi L."/>
            <person name="Shih D."/>
            <person name="Sparrow T."/>
            <person name="Spaulding J."/>
            <person name="Stalker J."/>
            <person name="Stange-Thomann N."/>
            <person name="Stavropoulos S."/>
            <person name="Stone C."/>
            <person name="Strader C."/>
            <person name="Tesfaye S."/>
            <person name="Thomson T."/>
            <person name="Thoulutsang Y."/>
            <person name="Thoulutsang D."/>
            <person name="Topham K."/>
            <person name="Topping I."/>
            <person name="Tsamla T."/>
            <person name="Vassiliev H."/>
            <person name="Vo A."/>
            <person name="Wangchuk T."/>
            <person name="Wangdi T."/>
            <person name="Weiand M."/>
            <person name="Wilkinson J."/>
            <person name="Wilson A."/>
            <person name="Yadav S."/>
            <person name="Young G."/>
            <person name="Yu Q."/>
            <person name="Zembek L."/>
            <person name="Zhong D."/>
            <person name="Zimmer A."/>
            <person name="Zwirko Z."/>
            <person name="Jaffe D.B."/>
            <person name="Alvarez P."/>
            <person name="Brockman W."/>
            <person name="Butler J."/>
            <person name="Chin C."/>
            <person name="Gnerre S."/>
            <person name="Grabherr M."/>
            <person name="Kleber M."/>
            <person name="Mauceli E."/>
            <person name="MacCallum I."/>
        </authorList>
    </citation>
    <scope>NUCLEOTIDE SEQUENCE [LARGE SCALE GENOMIC DNA]</scope>
    <source>
        <strain evidence="3">Tucson 15010-1051.87</strain>
    </source>
</reference>
<keyword evidence="1" id="KW-0732">Signal</keyword>
<dbReference type="EMBL" id="CH940649">
    <property type="protein sequence ID" value="KRF81562.1"/>
    <property type="molecule type" value="Genomic_DNA"/>
</dbReference>
<evidence type="ECO:0000256" key="1">
    <source>
        <dbReference type="SAM" id="SignalP"/>
    </source>
</evidence>
<dbReference type="SMR" id="A0A0Q9WAA9"/>
<organism evidence="2 3">
    <name type="scientific">Drosophila virilis</name>
    <name type="common">Fruit fly</name>
    <dbReference type="NCBI Taxonomy" id="7244"/>
    <lineage>
        <taxon>Eukaryota</taxon>
        <taxon>Metazoa</taxon>
        <taxon>Ecdysozoa</taxon>
        <taxon>Arthropoda</taxon>
        <taxon>Hexapoda</taxon>
        <taxon>Insecta</taxon>
        <taxon>Pterygota</taxon>
        <taxon>Neoptera</taxon>
        <taxon>Endopterygota</taxon>
        <taxon>Diptera</taxon>
        <taxon>Brachycera</taxon>
        <taxon>Muscomorpha</taxon>
        <taxon>Ephydroidea</taxon>
        <taxon>Drosophilidae</taxon>
        <taxon>Drosophila</taxon>
    </lineage>
</organism>
<dbReference type="Proteomes" id="UP000008792">
    <property type="component" value="Unassembled WGS sequence"/>
</dbReference>
<dbReference type="AlphaFoldDB" id="A0A0Q9WAA9"/>
<name>A0A0Q9WAA9_DROVI</name>
<keyword evidence="3" id="KW-1185">Reference proteome</keyword>
<sequence length="124" mass="14229">MSNVWMLVLSLELLFIVSEAADGKWLFNLCCPSKELVFVPKTDYACENIPGAFTEDNVCVYQPCGKKRCCGNGWCNMYCCNCKGGCEDQTNINYFLRHFHKCCIKDVLVIREIEPKRKAKELLK</sequence>
<protein>
    <submittedName>
        <fullName evidence="2">Uncharacterized protein</fullName>
    </submittedName>
</protein>
<accession>A0A0Q9WAA9</accession>
<proteinExistence type="predicted"/>
<feature type="chain" id="PRO_5006386598" evidence="1">
    <location>
        <begin position="21"/>
        <end position="124"/>
    </location>
</feature>
<feature type="signal peptide" evidence="1">
    <location>
        <begin position="1"/>
        <end position="20"/>
    </location>
</feature>